<proteinExistence type="inferred from homology"/>
<dbReference type="CDD" id="cd05233">
    <property type="entry name" value="SDR_c"/>
    <property type="match status" value="1"/>
</dbReference>
<dbReference type="InterPro" id="IPR002347">
    <property type="entry name" value="SDR_fam"/>
</dbReference>
<evidence type="ECO:0000313" key="3">
    <source>
        <dbReference type="Proteomes" id="UP001501705"/>
    </source>
</evidence>
<dbReference type="RefSeq" id="WP_344232990.1">
    <property type="nucleotide sequence ID" value="NZ_BAAAPH010000005.1"/>
</dbReference>
<name>A0ABP4NID2_9ACTN</name>
<comment type="caution">
    <text evidence="2">The sequence shown here is derived from an EMBL/GenBank/DDBJ whole genome shotgun (WGS) entry which is preliminary data.</text>
</comment>
<dbReference type="Proteomes" id="UP001501705">
    <property type="component" value="Unassembled WGS sequence"/>
</dbReference>
<gene>
    <name evidence="2" type="ORF">GCM10009804_18640</name>
</gene>
<dbReference type="InterPro" id="IPR050259">
    <property type="entry name" value="SDR"/>
</dbReference>
<protein>
    <submittedName>
        <fullName evidence="2">SDR family oxidoreductase</fullName>
    </submittedName>
</protein>
<sequence length="248" mass="25853">MERPVAIVTGAGSGLGGVIAVSLASRYDLILTHLALDADLTDVLTQVKQQGAAAVAVTGDLTEPGTIDSLEREIERSAGKLQVLVSNAGAYPRIPWESLDLATLRRQLEINLITHAACARLVSPVFTKLGYGRIVATSSVFTQLGQGDLAAYIAAKSGLEGLVRALARELGPHGVTVNCVRPGSIEVAAERAAVADLAAVVARQIELQCVKRRGRPEDIAAAVDFLVSPGAGFITGQCLTVDGGWCMT</sequence>
<dbReference type="Gene3D" id="3.40.50.720">
    <property type="entry name" value="NAD(P)-binding Rossmann-like Domain"/>
    <property type="match status" value="1"/>
</dbReference>
<organism evidence="2 3">
    <name type="scientific">Kribbella hippodromi</name>
    <dbReference type="NCBI Taxonomy" id="434347"/>
    <lineage>
        <taxon>Bacteria</taxon>
        <taxon>Bacillati</taxon>
        <taxon>Actinomycetota</taxon>
        <taxon>Actinomycetes</taxon>
        <taxon>Propionibacteriales</taxon>
        <taxon>Kribbellaceae</taxon>
        <taxon>Kribbella</taxon>
    </lineage>
</organism>
<dbReference type="PANTHER" id="PTHR42879:SF2">
    <property type="entry name" value="3-OXOACYL-[ACYL-CARRIER-PROTEIN] REDUCTASE FABG"/>
    <property type="match status" value="1"/>
</dbReference>
<dbReference type="Pfam" id="PF13561">
    <property type="entry name" value="adh_short_C2"/>
    <property type="match status" value="1"/>
</dbReference>
<evidence type="ECO:0000256" key="1">
    <source>
        <dbReference type="ARBA" id="ARBA00006484"/>
    </source>
</evidence>
<dbReference type="EMBL" id="BAAAPH010000005">
    <property type="protein sequence ID" value="GAA1562203.1"/>
    <property type="molecule type" value="Genomic_DNA"/>
</dbReference>
<dbReference type="SUPFAM" id="SSF51735">
    <property type="entry name" value="NAD(P)-binding Rossmann-fold domains"/>
    <property type="match status" value="1"/>
</dbReference>
<evidence type="ECO:0000313" key="2">
    <source>
        <dbReference type="EMBL" id="GAA1562203.1"/>
    </source>
</evidence>
<dbReference type="PANTHER" id="PTHR42879">
    <property type="entry name" value="3-OXOACYL-(ACYL-CARRIER-PROTEIN) REDUCTASE"/>
    <property type="match status" value="1"/>
</dbReference>
<dbReference type="PRINTS" id="PR00081">
    <property type="entry name" value="GDHRDH"/>
</dbReference>
<accession>A0ABP4NID2</accession>
<dbReference type="PRINTS" id="PR00080">
    <property type="entry name" value="SDRFAMILY"/>
</dbReference>
<reference evidence="3" key="1">
    <citation type="journal article" date="2019" name="Int. J. Syst. Evol. Microbiol.">
        <title>The Global Catalogue of Microorganisms (GCM) 10K type strain sequencing project: providing services to taxonomists for standard genome sequencing and annotation.</title>
        <authorList>
            <consortium name="The Broad Institute Genomics Platform"/>
            <consortium name="The Broad Institute Genome Sequencing Center for Infectious Disease"/>
            <person name="Wu L."/>
            <person name="Ma J."/>
        </authorList>
    </citation>
    <scope>NUCLEOTIDE SEQUENCE [LARGE SCALE GENOMIC DNA]</scope>
    <source>
        <strain evidence="3">JCM 15572</strain>
    </source>
</reference>
<comment type="similarity">
    <text evidence="1">Belongs to the short-chain dehydrogenases/reductases (SDR) family.</text>
</comment>
<dbReference type="InterPro" id="IPR036291">
    <property type="entry name" value="NAD(P)-bd_dom_sf"/>
</dbReference>
<keyword evidence="3" id="KW-1185">Reference proteome</keyword>